<dbReference type="Proteomes" id="UP001212841">
    <property type="component" value="Unassembled WGS sequence"/>
</dbReference>
<accession>A0AAD5X162</accession>
<reference evidence="2" key="1">
    <citation type="submission" date="2020-05" db="EMBL/GenBank/DDBJ databases">
        <title>Phylogenomic resolution of chytrid fungi.</title>
        <authorList>
            <person name="Stajich J.E."/>
            <person name="Amses K."/>
            <person name="Simmons R."/>
            <person name="Seto K."/>
            <person name="Myers J."/>
            <person name="Bonds A."/>
            <person name="Quandt C.A."/>
            <person name="Barry K."/>
            <person name="Liu P."/>
            <person name="Grigoriev I."/>
            <person name="Longcore J.E."/>
            <person name="James T.Y."/>
        </authorList>
    </citation>
    <scope>NUCLEOTIDE SEQUENCE</scope>
    <source>
        <strain evidence="2">JEL0318</strain>
    </source>
</reference>
<proteinExistence type="predicted"/>
<name>A0AAD5X162_9FUNG</name>
<dbReference type="EMBL" id="JADGJD010000474">
    <property type="protein sequence ID" value="KAJ3050775.1"/>
    <property type="molecule type" value="Genomic_DNA"/>
</dbReference>
<evidence type="ECO:0000313" key="3">
    <source>
        <dbReference type="Proteomes" id="UP001212841"/>
    </source>
</evidence>
<feature type="transmembrane region" description="Helical" evidence="1">
    <location>
        <begin position="102"/>
        <end position="121"/>
    </location>
</feature>
<evidence type="ECO:0000313" key="2">
    <source>
        <dbReference type="EMBL" id="KAJ3050775.1"/>
    </source>
</evidence>
<sequence length="183" mass="20392">MTGHSTSSISTADFLTILQSVPEDQRAALVQQYFTDTRERQQRLDEEESARRAAEWAATLEEVEVQKAKVARLRADKNLADLSDLRRAANERVAIKNWNHTMLIFAALIAIPGIITFSIIFRYTDDASKEGTAILLGVLSVIIGAALTFIHRIGVVDCQAKAAYEQFYSYLKIMEGDGVPEQT</sequence>
<keyword evidence="1" id="KW-0472">Membrane</keyword>
<keyword evidence="1" id="KW-1133">Transmembrane helix</keyword>
<feature type="transmembrane region" description="Helical" evidence="1">
    <location>
        <begin position="133"/>
        <end position="151"/>
    </location>
</feature>
<organism evidence="2 3">
    <name type="scientific">Rhizophlyctis rosea</name>
    <dbReference type="NCBI Taxonomy" id="64517"/>
    <lineage>
        <taxon>Eukaryota</taxon>
        <taxon>Fungi</taxon>
        <taxon>Fungi incertae sedis</taxon>
        <taxon>Chytridiomycota</taxon>
        <taxon>Chytridiomycota incertae sedis</taxon>
        <taxon>Chytridiomycetes</taxon>
        <taxon>Rhizophlyctidales</taxon>
        <taxon>Rhizophlyctidaceae</taxon>
        <taxon>Rhizophlyctis</taxon>
    </lineage>
</organism>
<keyword evidence="1" id="KW-0812">Transmembrane</keyword>
<keyword evidence="3" id="KW-1185">Reference proteome</keyword>
<protein>
    <submittedName>
        <fullName evidence="2">Uncharacterized protein</fullName>
    </submittedName>
</protein>
<evidence type="ECO:0000256" key="1">
    <source>
        <dbReference type="SAM" id="Phobius"/>
    </source>
</evidence>
<dbReference type="AlphaFoldDB" id="A0AAD5X162"/>
<gene>
    <name evidence="2" type="ORF">HK097_008235</name>
</gene>
<comment type="caution">
    <text evidence="2">The sequence shown here is derived from an EMBL/GenBank/DDBJ whole genome shotgun (WGS) entry which is preliminary data.</text>
</comment>